<dbReference type="Pfam" id="PF00528">
    <property type="entry name" value="BPD_transp_1"/>
    <property type="match status" value="1"/>
</dbReference>
<keyword evidence="2 8" id="KW-0813">Transport</keyword>
<dbReference type="InterPro" id="IPR035906">
    <property type="entry name" value="MetI-like_sf"/>
</dbReference>
<comment type="similarity">
    <text evidence="8">Belongs to the binding-protein-dependent transport system permease family.</text>
</comment>
<accession>A0A6H9YNQ5</accession>
<feature type="transmembrane region" description="Helical" evidence="8">
    <location>
        <begin position="186"/>
        <end position="208"/>
    </location>
</feature>
<dbReference type="GO" id="GO:0043190">
    <property type="term" value="C:ATP-binding cassette (ABC) transporter complex"/>
    <property type="evidence" value="ECO:0007669"/>
    <property type="project" value="InterPro"/>
</dbReference>
<protein>
    <submittedName>
        <fullName evidence="10">Amino acid ABC transporter permease</fullName>
    </submittedName>
</protein>
<dbReference type="InterPro" id="IPR010065">
    <property type="entry name" value="AA_ABC_transptr_permease_3TM"/>
</dbReference>
<keyword evidence="4 8" id="KW-0812">Transmembrane</keyword>
<evidence type="ECO:0000256" key="3">
    <source>
        <dbReference type="ARBA" id="ARBA00022475"/>
    </source>
</evidence>
<keyword evidence="6 8" id="KW-1133">Transmembrane helix</keyword>
<evidence type="ECO:0000259" key="9">
    <source>
        <dbReference type="PROSITE" id="PS50928"/>
    </source>
</evidence>
<evidence type="ECO:0000256" key="1">
    <source>
        <dbReference type="ARBA" id="ARBA00004651"/>
    </source>
</evidence>
<name>A0A6H9YNQ5_9ACTN</name>
<dbReference type="EMBL" id="WBMT01000029">
    <property type="protein sequence ID" value="KAB2340582.1"/>
    <property type="molecule type" value="Genomic_DNA"/>
</dbReference>
<evidence type="ECO:0000256" key="8">
    <source>
        <dbReference type="RuleBase" id="RU363032"/>
    </source>
</evidence>
<comment type="caution">
    <text evidence="10">The sequence shown here is derived from an EMBL/GenBank/DDBJ whole genome shotgun (WGS) entry which is preliminary data.</text>
</comment>
<gene>
    <name evidence="10" type="ORF">F8566_44455</name>
</gene>
<dbReference type="OrthoDB" id="92598at2"/>
<proteinExistence type="inferred from homology"/>
<dbReference type="RefSeq" id="WP_151569533.1">
    <property type="nucleotide sequence ID" value="NZ_WBMT01000029.1"/>
</dbReference>
<keyword evidence="11" id="KW-1185">Reference proteome</keyword>
<feature type="transmembrane region" description="Helical" evidence="8">
    <location>
        <begin position="62"/>
        <end position="81"/>
    </location>
</feature>
<keyword evidence="3" id="KW-1003">Cell membrane</keyword>
<dbReference type="PANTHER" id="PTHR30614:SF0">
    <property type="entry name" value="L-CYSTINE TRANSPORT SYSTEM PERMEASE PROTEIN TCYL"/>
    <property type="match status" value="1"/>
</dbReference>
<dbReference type="GO" id="GO:0006865">
    <property type="term" value="P:amino acid transport"/>
    <property type="evidence" value="ECO:0007669"/>
    <property type="project" value="UniProtKB-KW"/>
</dbReference>
<evidence type="ECO:0000313" key="11">
    <source>
        <dbReference type="Proteomes" id="UP000468735"/>
    </source>
</evidence>
<keyword evidence="5" id="KW-0029">Amino-acid transport</keyword>
<dbReference type="Gene3D" id="1.10.3720.10">
    <property type="entry name" value="MetI-like"/>
    <property type="match status" value="1"/>
</dbReference>
<evidence type="ECO:0000256" key="7">
    <source>
        <dbReference type="ARBA" id="ARBA00023136"/>
    </source>
</evidence>
<dbReference type="InterPro" id="IPR000515">
    <property type="entry name" value="MetI-like"/>
</dbReference>
<dbReference type="SUPFAM" id="SSF161098">
    <property type="entry name" value="MetI-like"/>
    <property type="match status" value="1"/>
</dbReference>
<dbReference type="CDD" id="cd06261">
    <property type="entry name" value="TM_PBP2"/>
    <property type="match status" value="1"/>
</dbReference>
<evidence type="ECO:0000256" key="2">
    <source>
        <dbReference type="ARBA" id="ARBA00022448"/>
    </source>
</evidence>
<evidence type="ECO:0000313" key="10">
    <source>
        <dbReference type="EMBL" id="KAB2340582.1"/>
    </source>
</evidence>
<dbReference type="NCBIfam" id="TIGR01726">
    <property type="entry name" value="HEQRo_perm_3TM"/>
    <property type="match status" value="1"/>
</dbReference>
<organism evidence="10 11">
    <name type="scientific">Actinomadura rudentiformis</name>
    <dbReference type="NCBI Taxonomy" id="359158"/>
    <lineage>
        <taxon>Bacteria</taxon>
        <taxon>Bacillati</taxon>
        <taxon>Actinomycetota</taxon>
        <taxon>Actinomycetes</taxon>
        <taxon>Streptosporangiales</taxon>
        <taxon>Thermomonosporaceae</taxon>
        <taxon>Actinomadura</taxon>
    </lineage>
</organism>
<dbReference type="AlphaFoldDB" id="A0A6H9YNQ5"/>
<reference evidence="10 11" key="1">
    <citation type="submission" date="2019-09" db="EMBL/GenBank/DDBJ databases">
        <title>Actinomadura physcomitrii sp. nov., a novel actinomycete isolated from moss [Physcomitrium sphaericum (Ludw) Fuernr].</title>
        <authorList>
            <person name="Zhuang X."/>
            <person name="Liu C."/>
        </authorList>
    </citation>
    <scope>NUCLEOTIDE SEQUENCE [LARGE SCALE GENOMIC DNA]</scope>
    <source>
        <strain evidence="10 11">HMC1</strain>
    </source>
</reference>
<dbReference type="PANTHER" id="PTHR30614">
    <property type="entry name" value="MEMBRANE COMPONENT OF AMINO ACID ABC TRANSPORTER"/>
    <property type="match status" value="1"/>
</dbReference>
<evidence type="ECO:0000256" key="5">
    <source>
        <dbReference type="ARBA" id="ARBA00022970"/>
    </source>
</evidence>
<comment type="subcellular location">
    <subcellularLocation>
        <location evidence="1 8">Cell membrane</location>
        <topology evidence="1 8">Multi-pass membrane protein</topology>
    </subcellularLocation>
</comment>
<feature type="domain" description="ABC transmembrane type-1" evidence="9">
    <location>
        <begin position="17"/>
        <end position="199"/>
    </location>
</feature>
<dbReference type="InterPro" id="IPR043429">
    <property type="entry name" value="ArtM/GltK/GlnP/TcyL/YhdX-like"/>
</dbReference>
<keyword evidence="7 8" id="KW-0472">Membrane</keyword>
<evidence type="ECO:0000256" key="6">
    <source>
        <dbReference type="ARBA" id="ARBA00022989"/>
    </source>
</evidence>
<dbReference type="GO" id="GO:0022857">
    <property type="term" value="F:transmembrane transporter activity"/>
    <property type="evidence" value="ECO:0007669"/>
    <property type="project" value="InterPro"/>
</dbReference>
<evidence type="ECO:0000256" key="4">
    <source>
        <dbReference type="ARBA" id="ARBA00022692"/>
    </source>
</evidence>
<dbReference type="Proteomes" id="UP000468735">
    <property type="component" value="Unassembled WGS sequence"/>
</dbReference>
<sequence>MFEVPWSDYSDPLWQGLLHTVEYTVLGFCGAAVLGLVLALMRLSHLRMVRFPSALYTEVFKNIPLLAIIFITYFGLTSVGLKMGALEAGALSLVVFYAAYLSEIFRSALAGVHDGQRESAHALGMSRLGTLTHVIFPQALRLALPGTNTFLVDLLKSTSLLVTISAAELMTQAQLITSDTFRALEVYVVIAAVYFALCYPLSQALLWLERKVRAGAALTPGRRRRLRKARVMLASETTS</sequence>
<feature type="transmembrane region" description="Helical" evidence="8">
    <location>
        <begin position="20"/>
        <end position="41"/>
    </location>
</feature>
<dbReference type="PROSITE" id="PS50928">
    <property type="entry name" value="ABC_TM1"/>
    <property type="match status" value="1"/>
</dbReference>